<dbReference type="PANTHER" id="PTHR43157">
    <property type="entry name" value="PHOSPHATIDYLINOSITOL-GLYCAN BIOSYNTHESIS CLASS F PROTEIN-RELATED"/>
    <property type="match status" value="1"/>
</dbReference>
<proteinExistence type="predicted"/>
<dbReference type="FunFam" id="3.40.50.720:FF:000353">
    <property type="entry name" value="WW domain-containing oxidoreductase"/>
    <property type="match status" value="1"/>
</dbReference>
<evidence type="ECO:0000256" key="2">
    <source>
        <dbReference type="ARBA" id="ARBA00004555"/>
    </source>
</evidence>
<organism evidence="10 11">
    <name type="scientific">Mizuhopecten yessoensis</name>
    <name type="common">Japanese scallop</name>
    <name type="synonym">Patinopecten yessoensis</name>
    <dbReference type="NCBI Taxonomy" id="6573"/>
    <lineage>
        <taxon>Eukaryota</taxon>
        <taxon>Metazoa</taxon>
        <taxon>Spiralia</taxon>
        <taxon>Lophotrochozoa</taxon>
        <taxon>Mollusca</taxon>
        <taxon>Bivalvia</taxon>
        <taxon>Autobranchia</taxon>
        <taxon>Pteriomorphia</taxon>
        <taxon>Pectinida</taxon>
        <taxon>Pectinoidea</taxon>
        <taxon>Pectinidae</taxon>
        <taxon>Mizuhopecten</taxon>
    </lineage>
</organism>
<accession>A0A210PNE8</accession>
<evidence type="ECO:0000313" key="10">
    <source>
        <dbReference type="EMBL" id="OWF38011.1"/>
    </source>
</evidence>
<dbReference type="InterPro" id="IPR036291">
    <property type="entry name" value="NAD(P)-bd_dom_sf"/>
</dbReference>
<dbReference type="GO" id="GO:0016491">
    <property type="term" value="F:oxidoreductase activity"/>
    <property type="evidence" value="ECO:0007669"/>
    <property type="project" value="UniProtKB-KW"/>
</dbReference>
<dbReference type="Pfam" id="PF00106">
    <property type="entry name" value="adh_short"/>
    <property type="match status" value="1"/>
</dbReference>
<dbReference type="Gene3D" id="2.20.70.10">
    <property type="match status" value="2"/>
</dbReference>
<feature type="domain" description="WW" evidence="9">
    <location>
        <begin position="12"/>
        <end position="45"/>
    </location>
</feature>
<dbReference type="PRINTS" id="PR00081">
    <property type="entry name" value="GDHRDH"/>
</dbReference>
<dbReference type="AlphaFoldDB" id="A0A210PNE8"/>
<evidence type="ECO:0000259" key="9">
    <source>
        <dbReference type="PROSITE" id="PS50020"/>
    </source>
</evidence>
<keyword evidence="8" id="KW-0458">Lysosome</keyword>
<dbReference type="Pfam" id="PF00397">
    <property type="entry name" value="WW"/>
    <property type="match status" value="2"/>
</dbReference>
<evidence type="ECO:0000256" key="7">
    <source>
        <dbReference type="ARBA" id="ARBA00023034"/>
    </source>
</evidence>
<dbReference type="Proteomes" id="UP000242188">
    <property type="component" value="Unassembled WGS sequence"/>
</dbReference>
<keyword evidence="4" id="KW-0879">Wnt signaling pathway</keyword>
<dbReference type="SMART" id="SM00456">
    <property type="entry name" value="WW"/>
    <property type="match status" value="2"/>
</dbReference>
<sequence>MSAPIFDTDSEDELPPGWEERVTLEGKVFYANHGSKATQWEHPGSGKKKIVKGDLPFGWEKKIADDGTVFYVDHINSRTTYTDPRLAFAEEVKKSKFDIRQKFDGSSTALQVIQGRDLSEKYAIVTGSNTGIGFETARTLALHGAVVIMACRNTTAAMECQAAILKERSSATVEVMNLDLASLSSVRAFAEEYKRKKWPLHLLVLNAGVFGMPYTATEDDLETTFQVNHLSHFYLTKLLWDILVSSQPSRVIVVSSESHRATDLTVENISVDKLSPGKAKYSDLWAYNLSKLCNVLFAFHLNKLLAPQGVVCNSLHPGNLMSSSLMRNWWLYKLLAFVARPFTKNMQQGAATTIYCAVSPDLGDCGGLYFNNCCRCEPSKAAQDGQLAQKLWDISEQILATKTPTEELTDT</sequence>
<dbReference type="InterPro" id="IPR001202">
    <property type="entry name" value="WW_dom"/>
</dbReference>
<evidence type="ECO:0000256" key="1">
    <source>
        <dbReference type="ARBA" id="ARBA00004371"/>
    </source>
</evidence>
<dbReference type="CDD" id="cd00201">
    <property type="entry name" value="WW"/>
    <property type="match status" value="2"/>
</dbReference>
<evidence type="ECO:0000256" key="4">
    <source>
        <dbReference type="ARBA" id="ARBA00022687"/>
    </source>
</evidence>
<dbReference type="OrthoDB" id="9989144at2759"/>
<dbReference type="SUPFAM" id="SSF51735">
    <property type="entry name" value="NAD(P)-binding Rossmann-fold domains"/>
    <property type="match status" value="1"/>
</dbReference>
<dbReference type="GO" id="GO:0016055">
    <property type="term" value="P:Wnt signaling pathway"/>
    <property type="evidence" value="ECO:0007669"/>
    <property type="project" value="UniProtKB-KW"/>
</dbReference>
<reference evidence="10 11" key="1">
    <citation type="journal article" date="2017" name="Nat. Ecol. Evol.">
        <title>Scallop genome provides insights into evolution of bilaterian karyotype and development.</title>
        <authorList>
            <person name="Wang S."/>
            <person name="Zhang J."/>
            <person name="Jiao W."/>
            <person name="Li J."/>
            <person name="Xun X."/>
            <person name="Sun Y."/>
            <person name="Guo X."/>
            <person name="Huan P."/>
            <person name="Dong B."/>
            <person name="Zhang L."/>
            <person name="Hu X."/>
            <person name="Sun X."/>
            <person name="Wang J."/>
            <person name="Zhao C."/>
            <person name="Wang Y."/>
            <person name="Wang D."/>
            <person name="Huang X."/>
            <person name="Wang R."/>
            <person name="Lv J."/>
            <person name="Li Y."/>
            <person name="Zhang Z."/>
            <person name="Liu B."/>
            <person name="Lu W."/>
            <person name="Hui Y."/>
            <person name="Liang J."/>
            <person name="Zhou Z."/>
            <person name="Hou R."/>
            <person name="Li X."/>
            <person name="Liu Y."/>
            <person name="Li H."/>
            <person name="Ning X."/>
            <person name="Lin Y."/>
            <person name="Zhao L."/>
            <person name="Xing Q."/>
            <person name="Dou J."/>
            <person name="Li Y."/>
            <person name="Mao J."/>
            <person name="Guo H."/>
            <person name="Dou H."/>
            <person name="Li T."/>
            <person name="Mu C."/>
            <person name="Jiang W."/>
            <person name="Fu Q."/>
            <person name="Fu X."/>
            <person name="Miao Y."/>
            <person name="Liu J."/>
            <person name="Yu Q."/>
            <person name="Li R."/>
            <person name="Liao H."/>
            <person name="Li X."/>
            <person name="Kong Y."/>
            <person name="Jiang Z."/>
            <person name="Chourrout D."/>
            <person name="Li R."/>
            <person name="Bao Z."/>
        </authorList>
    </citation>
    <scope>NUCLEOTIDE SEQUENCE [LARGE SCALE GENOMIC DNA]</scope>
    <source>
        <strain evidence="10 11">PY_sf001</strain>
    </source>
</reference>
<name>A0A210PNE8_MIZYE</name>
<dbReference type="GO" id="GO:0005794">
    <property type="term" value="C:Golgi apparatus"/>
    <property type="evidence" value="ECO:0007669"/>
    <property type="project" value="UniProtKB-SubCell"/>
</dbReference>
<keyword evidence="11" id="KW-1185">Reference proteome</keyword>
<dbReference type="SUPFAM" id="SSF51045">
    <property type="entry name" value="WW domain"/>
    <property type="match status" value="2"/>
</dbReference>
<dbReference type="InterPro" id="IPR036020">
    <property type="entry name" value="WW_dom_sf"/>
</dbReference>
<protein>
    <recommendedName>
        <fullName evidence="3">WW domain-containing oxidoreductase</fullName>
    </recommendedName>
</protein>
<feature type="domain" description="WW" evidence="9">
    <location>
        <begin position="53"/>
        <end position="86"/>
    </location>
</feature>
<dbReference type="PROSITE" id="PS50020">
    <property type="entry name" value="WW_DOMAIN_2"/>
    <property type="match status" value="2"/>
</dbReference>
<comment type="subcellular location">
    <subcellularLocation>
        <location evidence="2">Golgi apparatus</location>
    </subcellularLocation>
    <subcellularLocation>
        <location evidence="1">Lysosome</location>
    </subcellularLocation>
</comment>
<dbReference type="PROSITE" id="PS01159">
    <property type="entry name" value="WW_DOMAIN_1"/>
    <property type="match status" value="2"/>
</dbReference>
<keyword evidence="5" id="KW-0053">Apoptosis</keyword>
<dbReference type="GO" id="GO:0006915">
    <property type="term" value="P:apoptotic process"/>
    <property type="evidence" value="ECO:0007669"/>
    <property type="project" value="UniProtKB-KW"/>
</dbReference>
<evidence type="ECO:0000256" key="8">
    <source>
        <dbReference type="ARBA" id="ARBA00023228"/>
    </source>
</evidence>
<evidence type="ECO:0000256" key="6">
    <source>
        <dbReference type="ARBA" id="ARBA00023002"/>
    </source>
</evidence>
<dbReference type="STRING" id="6573.A0A210PNE8"/>
<keyword evidence="6" id="KW-0560">Oxidoreductase</keyword>
<evidence type="ECO:0000313" key="11">
    <source>
        <dbReference type="Proteomes" id="UP000242188"/>
    </source>
</evidence>
<evidence type="ECO:0000256" key="5">
    <source>
        <dbReference type="ARBA" id="ARBA00022703"/>
    </source>
</evidence>
<dbReference type="PANTHER" id="PTHR43157:SF31">
    <property type="entry name" value="PHOSPHATIDYLINOSITOL-GLYCAN BIOSYNTHESIS CLASS F PROTEIN"/>
    <property type="match status" value="1"/>
</dbReference>
<evidence type="ECO:0000256" key="3">
    <source>
        <dbReference type="ARBA" id="ARBA00016094"/>
    </source>
</evidence>
<comment type="caution">
    <text evidence="10">The sequence shown here is derived from an EMBL/GenBank/DDBJ whole genome shotgun (WGS) entry which is preliminary data.</text>
</comment>
<dbReference type="EMBL" id="NEDP02005575">
    <property type="protein sequence ID" value="OWF38011.1"/>
    <property type="molecule type" value="Genomic_DNA"/>
</dbReference>
<gene>
    <name evidence="10" type="ORF">KP79_PYT14330</name>
</gene>
<dbReference type="InterPro" id="IPR002347">
    <property type="entry name" value="SDR_fam"/>
</dbReference>
<dbReference type="GO" id="GO:0005764">
    <property type="term" value="C:lysosome"/>
    <property type="evidence" value="ECO:0007669"/>
    <property type="project" value="UniProtKB-SubCell"/>
</dbReference>
<dbReference type="Gene3D" id="3.40.50.720">
    <property type="entry name" value="NAD(P)-binding Rossmann-like Domain"/>
    <property type="match status" value="1"/>
</dbReference>
<keyword evidence="7" id="KW-0333">Golgi apparatus</keyword>